<feature type="compositionally biased region" description="Acidic residues" evidence="1">
    <location>
        <begin position="205"/>
        <end position="215"/>
    </location>
</feature>
<dbReference type="EMBL" id="LAVV01001699">
    <property type="protein sequence ID" value="KNZ63385.1"/>
    <property type="molecule type" value="Genomic_DNA"/>
</dbReference>
<feature type="region of interest" description="Disordered" evidence="1">
    <location>
        <begin position="23"/>
        <end position="44"/>
    </location>
</feature>
<keyword evidence="3" id="KW-1185">Reference proteome</keyword>
<sequence>MALAGGQDTILAIDLLDSYYGFNEPYVPEPSDSEEEASGMDQATRDTIAFLNAVKPEEDDYCKLSEDLFGNISPVDYEPVAGPSRLAPVASSNDSTPVDSDAAETGSSAATSVDAAPEGSTRRKRRVEQYVDGPSLHLYVMHCDEARNHESSNLPQRHPRAWNLFRYREPPVLPQGRGTPSRPGPDASGFLHCRYIEEDWFADDEAEDDDEEGQDQEVAQVPADEEQEDDRVQEQLQLPHGLVRRRDDLDDDGDDPELSRPASKRRAG</sequence>
<dbReference type="VEuPathDB" id="FungiDB:VP01_1152g12"/>
<comment type="caution">
    <text evidence="2">The sequence shown here is derived from an EMBL/GenBank/DDBJ whole genome shotgun (WGS) entry which is preliminary data.</text>
</comment>
<evidence type="ECO:0000313" key="2">
    <source>
        <dbReference type="EMBL" id="KNZ63385.1"/>
    </source>
</evidence>
<protein>
    <submittedName>
        <fullName evidence="2">Uncharacterized protein</fullName>
    </submittedName>
</protein>
<feature type="region of interest" description="Disordered" evidence="1">
    <location>
        <begin position="83"/>
        <end position="129"/>
    </location>
</feature>
<name>A0A0L6VT57_9BASI</name>
<gene>
    <name evidence="2" type="ORF">VP01_1152g12</name>
</gene>
<dbReference type="AlphaFoldDB" id="A0A0L6VT57"/>
<proteinExistence type="predicted"/>
<dbReference type="Proteomes" id="UP000037035">
    <property type="component" value="Unassembled WGS sequence"/>
</dbReference>
<evidence type="ECO:0000256" key="1">
    <source>
        <dbReference type="SAM" id="MobiDB-lite"/>
    </source>
</evidence>
<reference evidence="2 3" key="1">
    <citation type="submission" date="2015-08" db="EMBL/GenBank/DDBJ databases">
        <title>Next Generation Sequencing and Analysis of the Genome of Puccinia sorghi L Schw, the Causal Agent of Maize Common Rust.</title>
        <authorList>
            <person name="Rochi L."/>
            <person name="Burguener G."/>
            <person name="Darino M."/>
            <person name="Turjanski A."/>
            <person name="Kreff E."/>
            <person name="Dieguez M.J."/>
            <person name="Sacco F."/>
        </authorList>
    </citation>
    <scope>NUCLEOTIDE SEQUENCE [LARGE SCALE GENOMIC DNA]</scope>
    <source>
        <strain evidence="2 3">RO10H11247</strain>
    </source>
</reference>
<feature type="region of interest" description="Disordered" evidence="1">
    <location>
        <begin position="205"/>
        <end position="268"/>
    </location>
</feature>
<accession>A0A0L6VT57</accession>
<evidence type="ECO:0000313" key="3">
    <source>
        <dbReference type="Proteomes" id="UP000037035"/>
    </source>
</evidence>
<organism evidence="2 3">
    <name type="scientific">Puccinia sorghi</name>
    <dbReference type="NCBI Taxonomy" id="27349"/>
    <lineage>
        <taxon>Eukaryota</taxon>
        <taxon>Fungi</taxon>
        <taxon>Dikarya</taxon>
        <taxon>Basidiomycota</taxon>
        <taxon>Pucciniomycotina</taxon>
        <taxon>Pucciniomycetes</taxon>
        <taxon>Pucciniales</taxon>
        <taxon>Pucciniaceae</taxon>
        <taxon>Puccinia</taxon>
    </lineage>
</organism>